<evidence type="ECO:0000256" key="2">
    <source>
        <dbReference type="ARBA" id="ARBA00022448"/>
    </source>
</evidence>
<dbReference type="GO" id="GO:0051028">
    <property type="term" value="P:mRNA transport"/>
    <property type="evidence" value="ECO:0007669"/>
    <property type="project" value="UniProtKB-KW"/>
</dbReference>
<dbReference type="PANTHER" id="PTHR31431:SF1">
    <property type="entry name" value="NUCLEOPORIN NUP188"/>
    <property type="match status" value="1"/>
</dbReference>
<evidence type="ECO:0000256" key="5">
    <source>
        <dbReference type="ARBA" id="ARBA00023010"/>
    </source>
</evidence>
<evidence type="ECO:0000256" key="7">
    <source>
        <dbReference type="ARBA" id="ARBA00023242"/>
    </source>
</evidence>
<dbReference type="PANTHER" id="PTHR31431">
    <property type="entry name" value="NUCLEOPORIN NUP188 HOMOLOG"/>
    <property type="match status" value="1"/>
</dbReference>
<keyword evidence="4" id="KW-0653">Protein transport</keyword>
<evidence type="ECO:0000256" key="1">
    <source>
        <dbReference type="ARBA" id="ARBA00004567"/>
    </source>
</evidence>
<dbReference type="GO" id="GO:0006405">
    <property type="term" value="P:RNA export from nucleus"/>
    <property type="evidence" value="ECO:0007669"/>
    <property type="project" value="TreeGrafter"/>
</dbReference>
<dbReference type="InterPro" id="IPR048883">
    <property type="entry name" value="Nup188_N-subdom_III"/>
</dbReference>
<dbReference type="GO" id="GO:0017056">
    <property type="term" value="F:structural constituent of nuclear pore"/>
    <property type="evidence" value="ECO:0007669"/>
    <property type="project" value="InterPro"/>
</dbReference>
<dbReference type="GO" id="GO:0044611">
    <property type="term" value="C:nuclear pore inner ring"/>
    <property type="evidence" value="ECO:0007669"/>
    <property type="project" value="TreeGrafter"/>
</dbReference>
<comment type="subcellular location">
    <subcellularLocation>
        <location evidence="1">Nucleus</location>
        <location evidence="1">Nuclear pore complex</location>
    </subcellularLocation>
</comment>
<dbReference type="InterPro" id="IPR018864">
    <property type="entry name" value="Nucleoporin_Nup188_N"/>
</dbReference>
<keyword evidence="2" id="KW-0813">Transport</keyword>
<proteinExistence type="inferred from homology"/>
<evidence type="ECO:0000256" key="9">
    <source>
        <dbReference type="ARBA" id="ARBA00040174"/>
    </source>
</evidence>
<gene>
    <name evidence="13" type="ORF">GSTENG00034713001</name>
</gene>
<dbReference type="KEGG" id="tng:GSTEN00034713G001"/>
<dbReference type="Pfam" id="PF21093">
    <property type="entry name" value="Nup188_N-subdom_III"/>
    <property type="match status" value="1"/>
</dbReference>
<dbReference type="Pfam" id="PF10487">
    <property type="entry name" value="Nup188_N"/>
    <property type="match status" value="1"/>
</dbReference>
<keyword evidence="5" id="KW-0811">Translocation</keyword>
<keyword evidence="7" id="KW-0539">Nucleus</keyword>
<dbReference type="OrthoDB" id="102511at2759"/>
<protein>
    <recommendedName>
        <fullName evidence="9">Nucleoporin NUP188</fullName>
    </recommendedName>
</protein>
<accession>Q4RGP7</accession>
<keyword evidence="3" id="KW-0509">mRNA transport</keyword>
<reference evidence="13" key="2">
    <citation type="submission" date="2004-02" db="EMBL/GenBank/DDBJ databases">
        <authorList>
            <consortium name="Genoscope"/>
            <consortium name="Whitehead Institute Centre for Genome Research"/>
        </authorList>
    </citation>
    <scope>NUCLEOTIDE SEQUENCE</scope>
</reference>
<evidence type="ECO:0000256" key="3">
    <source>
        <dbReference type="ARBA" id="ARBA00022816"/>
    </source>
</evidence>
<evidence type="ECO:0000256" key="6">
    <source>
        <dbReference type="ARBA" id="ARBA00023132"/>
    </source>
</evidence>
<dbReference type="InterPro" id="IPR044840">
    <property type="entry name" value="Nup188"/>
</dbReference>
<evidence type="ECO:0000256" key="4">
    <source>
        <dbReference type="ARBA" id="ARBA00022927"/>
    </source>
</evidence>
<reference evidence="13" key="1">
    <citation type="journal article" date="2004" name="Nature">
        <title>Genome duplication in the teleost fish Tetraodon nigroviridis reveals the early vertebrate proto-karyotype.</title>
        <authorList>
            <person name="Jaillon O."/>
            <person name="Aury J.-M."/>
            <person name="Brunet F."/>
            <person name="Petit J.-L."/>
            <person name="Stange-Thomann N."/>
            <person name="Mauceli E."/>
            <person name="Bouneau L."/>
            <person name="Fischer C."/>
            <person name="Ozouf-Costaz C."/>
            <person name="Bernot A."/>
            <person name="Nicaud S."/>
            <person name="Jaffe D."/>
            <person name="Fisher S."/>
            <person name="Lutfalla G."/>
            <person name="Dossat C."/>
            <person name="Segurens B."/>
            <person name="Dasilva C."/>
            <person name="Salanoubat M."/>
            <person name="Levy M."/>
            <person name="Boudet N."/>
            <person name="Castellano S."/>
            <person name="Anthouard V."/>
            <person name="Jubin C."/>
            <person name="Castelli V."/>
            <person name="Katinka M."/>
            <person name="Vacherie B."/>
            <person name="Biemont C."/>
            <person name="Skalli Z."/>
            <person name="Cattolico L."/>
            <person name="Poulain J."/>
            <person name="De Berardinis V."/>
            <person name="Cruaud C."/>
            <person name="Duprat S."/>
            <person name="Brottier P."/>
            <person name="Coutanceau J.-P."/>
            <person name="Gouzy J."/>
            <person name="Parra G."/>
            <person name="Lardier G."/>
            <person name="Chapple C."/>
            <person name="McKernan K.J."/>
            <person name="McEwan P."/>
            <person name="Bosak S."/>
            <person name="Kellis M."/>
            <person name="Volff J.-N."/>
            <person name="Guigo R."/>
            <person name="Zody M.C."/>
            <person name="Mesirov J."/>
            <person name="Lindblad-Toh K."/>
            <person name="Birren B."/>
            <person name="Nusbaum C."/>
            <person name="Kahn D."/>
            <person name="Robinson-Rechavi M."/>
            <person name="Laudet V."/>
            <person name="Schachter V."/>
            <person name="Quetier F."/>
            <person name="Saurin W."/>
            <person name="Scarpelli C."/>
            <person name="Wincker P."/>
            <person name="Lander E.S."/>
            <person name="Weissenbach J."/>
            <person name="Roest Crollius H."/>
        </authorList>
    </citation>
    <scope>NUCLEOTIDE SEQUENCE [LARGE SCALE GENOMIC DNA]</scope>
</reference>
<feature type="non-terminal residue" evidence="13">
    <location>
        <position position="1618"/>
    </location>
</feature>
<dbReference type="EMBL" id="CAAE01015094">
    <property type="protein sequence ID" value="CAG12435.1"/>
    <property type="molecule type" value="Genomic_DNA"/>
</dbReference>
<comment type="similarity">
    <text evidence="8">Belongs to the Nup188 family.</text>
</comment>
<evidence type="ECO:0000313" key="13">
    <source>
        <dbReference type="EMBL" id="CAG12435.1"/>
    </source>
</evidence>
<comment type="caution">
    <text evidence="13">The sequence shown here is derived from an EMBL/GenBank/DDBJ whole genome shotgun (WGS) entry which is preliminary data.</text>
</comment>
<evidence type="ECO:0000259" key="11">
    <source>
        <dbReference type="Pfam" id="PF10487"/>
    </source>
</evidence>
<evidence type="ECO:0000259" key="12">
    <source>
        <dbReference type="Pfam" id="PF21093"/>
    </source>
</evidence>
<feature type="domain" description="Nucleoporin Nup188 N-terminal subdomain III" evidence="12">
    <location>
        <begin position="390"/>
        <end position="708"/>
    </location>
</feature>
<evidence type="ECO:0000256" key="10">
    <source>
        <dbReference type="SAM" id="MobiDB-lite"/>
    </source>
</evidence>
<sequence>RSCRELWTILAGRSALREPAQVEAELNRHWDQLHQGLNYYKPPCASSAAKVKDNKDIAQPLKDFGVRISKLLGLDEPQSVHLLQCHLQEDYRGTRDSFKVVLKDERQSQALLLKIADYYDDERICLLRCVLLLLTYFQDERHVYRAEYSNCVNKLEKDLVSNYQMQFNKLFNAEAPTWESHGSLMTERQVSLWFRQCLREQSLLLEIIFLYSAYFEMSPTDLLSFTKMFKGQGFGLRQTNRHLVDKSMDMLVERTGYTSSLILVEGIDIDISCTNVPWKIVLNSISSLPPQILSRCTIFWTRCLSILKFTNTSQLILSPGRMRLFGGRRHENSFTLLVDLSHQPSCGCDRLLCQLSLWIGCQDASEGSSSTFCSPNTVKCKHISLYLVLLQVWSSLHHTGFLPFSSIPLSTLAQCASAEGMKAGNYGNLLVQIEQPRGEYAVTIAFLSLIKTLVKGQLGSTQNKGLIPCVLLVLKEMLPTYHKWRYNTYGVRERIGCLILELIHAILNLSSEGEDQGSSTPTLQSLCIYSLANTEAGQAVVNIMGVGVDTIDVVLAAQPSSSFSEGPGQILIQTVKLAFSVTNNVIRLKPPSDVASPLEQALTQHGGHGNNLIAVLAKYIYHKHDPALPRLAIQLLKRLATVRRLFSPMWLPMSVYACLGSDAAAIRDAFLTRLQSKTEDMRVKVMILEFLTVAVETQPGLIELFLNLEVKDGSEGSKEFLLGEWSCLHVVLDLIDSKQQGKYWCPPLLHRAALSFLLALWQDRRDSAISVLRKKERFWENLTTPLFGTLSPPSDTTEPCVLETCAFVMKIIGLEIYYVVSGSLEQPLKDALQRFSSARRYEYWSQYVKSLVCHVVELEEEGICYFTETQMLISAWRTLLILSTTHADVMHLTDDLTKLKLSMDVLDGTKATLTTPRSAPCLRLGSVMATLLLVLLKQWRSVIVTAPDVLSPLSLILESVLKADQQMMERTKTKILSALISVLQIQGLHGGDSAQLPQLLLSVCETVKDEVLALIDITGHLSQCDGAEDEDSMETDCPRGSQKDQRDGVCVLALHLAKELCQTDEDGEHWVSVMKKVPVLPSVLSAVELSLRSKRNLYFTEAALHLLLTLARTPQGAAAVAAAGVTQTICLPLLCVYEGSSNGASQVNCSVQNFSRKCQDSACWPGVYRLCVSLMESLLKTLRYNFINEALDFVGVHQERILQCLNAVRTAQSLACLDEADHTVGFLLQLSNFCKEWQLHLPKLLHEVQVVAPQLRGRRRSSGRSQSSSVSLFKGELVLPVSDVHVSAAQQEDASSLPTGRLLSLYAAGKTRRSRSARPNVHDLSSCDFFFQVKNGEALPPGPLPRAQRPPHTPSKKPAGGGETGREEAEQKAVLAVQCSLLKILSKTLAALQHFTPDCCQILLDQCMDLAEYKTLFVLSFTTPAFDPDVAPSFGTLLATINVALSMLSEMEKKKEPVSLSIASLTSLEEILALKSLLMFTMENCFYVLISQAVRYLKDPAIVPRDKQRLKQELSSELVRRPFSWRLASASTLTGWLFSASRAPFCPACLATSAGDRHPLQPAASFLPLSPRLPHRAPRRSTKVRSRSSSWFRPLLGWCSDRWTLGRSGSTSLLWRRD</sequence>
<dbReference type="GO" id="GO:0006606">
    <property type="term" value="P:protein import into nucleus"/>
    <property type="evidence" value="ECO:0007669"/>
    <property type="project" value="TreeGrafter"/>
</dbReference>
<feature type="domain" description="Nucleoporin Nup188 N-terminal" evidence="11">
    <location>
        <begin position="22"/>
        <end position="278"/>
    </location>
</feature>
<keyword evidence="6" id="KW-0906">Nuclear pore complex</keyword>
<name>Q4RGP7_TETNG</name>
<organism evidence="13">
    <name type="scientific">Tetraodon nigroviridis</name>
    <name type="common">Spotted green pufferfish</name>
    <name type="synonym">Chelonodon nigroviridis</name>
    <dbReference type="NCBI Taxonomy" id="99883"/>
    <lineage>
        <taxon>Eukaryota</taxon>
        <taxon>Metazoa</taxon>
        <taxon>Chordata</taxon>
        <taxon>Craniata</taxon>
        <taxon>Vertebrata</taxon>
        <taxon>Euteleostomi</taxon>
        <taxon>Actinopterygii</taxon>
        <taxon>Neopterygii</taxon>
        <taxon>Teleostei</taxon>
        <taxon>Neoteleostei</taxon>
        <taxon>Acanthomorphata</taxon>
        <taxon>Eupercaria</taxon>
        <taxon>Tetraodontiformes</taxon>
        <taxon>Tetradontoidea</taxon>
        <taxon>Tetraodontidae</taxon>
        <taxon>Tetraodon</taxon>
    </lineage>
</organism>
<evidence type="ECO:0000256" key="8">
    <source>
        <dbReference type="ARBA" id="ARBA00038387"/>
    </source>
</evidence>
<feature type="region of interest" description="Disordered" evidence="10">
    <location>
        <begin position="1340"/>
        <end position="1368"/>
    </location>
</feature>